<evidence type="ECO:0000313" key="5">
    <source>
        <dbReference type="EMBL" id="RFB04915.1"/>
    </source>
</evidence>
<dbReference type="PROSITE" id="PS50977">
    <property type="entry name" value="HTH_TETR_2"/>
    <property type="match status" value="1"/>
</dbReference>
<proteinExistence type="predicted"/>
<evidence type="ECO:0000259" key="4">
    <source>
        <dbReference type="PROSITE" id="PS50977"/>
    </source>
</evidence>
<evidence type="ECO:0000256" key="1">
    <source>
        <dbReference type="ARBA" id="ARBA00023125"/>
    </source>
</evidence>
<dbReference type="InParanoid" id="A0A371RHK8"/>
<evidence type="ECO:0000313" key="6">
    <source>
        <dbReference type="Proteomes" id="UP000264589"/>
    </source>
</evidence>
<comment type="caution">
    <text evidence="5">The sequence shown here is derived from an EMBL/GenBank/DDBJ whole genome shotgun (WGS) entry which is preliminary data.</text>
</comment>
<accession>A0A371RHK8</accession>
<dbReference type="PANTHER" id="PTHR30055">
    <property type="entry name" value="HTH-TYPE TRANSCRIPTIONAL REGULATOR RUTR"/>
    <property type="match status" value="1"/>
</dbReference>
<keyword evidence="6" id="KW-1185">Reference proteome</keyword>
<dbReference type="PANTHER" id="PTHR30055:SF226">
    <property type="entry name" value="HTH-TYPE TRANSCRIPTIONAL REGULATOR PKSA"/>
    <property type="match status" value="1"/>
</dbReference>
<protein>
    <submittedName>
        <fullName evidence="5">TetR/AcrR family transcriptional regulator</fullName>
    </submittedName>
</protein>
<feature type="domain" description="HTH tetR-type" evidence="4">
    <location>
        <begin position="29"/>
        <end position="89"/>
    </location>
</feature>
<gene>
    <name evidence="5" type="ORF">DX908_06225</name>
</gene>
<dbReference type="InterPro" id="IPR050109">
    <property type="entry name" value="HTH-type_TetR-like_transc_reg"/>
</dbReference>
<dbReference type="Proteomes" id="UP000264589">
    <property type="component" value="Unassembled WGS sequence"/>
</dbReference>
<reference evidence="5 6" key="1">
    <citation type="submission" date="2018-08" db="EMBL/GenBank/DDBJ databases">
        <title>Parvularcula sp. SM1705, isolated from surface water of the South Sea China.</title>
        <authorList>
            <person name="Sun L."/>
        </authorList>
    </citation>
    <scope>NUCLEOTIDE SEQUENCE [LARGE SCALE GENOMIC DNA]</scope>
    <source>
        <strain evidence="5 6">SM1705</strain>
    </source>
</reference>
<dbReference type="SUPFAM" id="SSF48498">
    <property type="entry name" value="Tetracyclin repressor-like, C-terminal domain"/>
    <property type="match status" value="1"/>
</dbReference>
<feature type="DNA-binding region" description="H-T-H motif" evidence="2">
    <location>
        <begin position="52"/>
        <end position="71"/>
    </location>
</feature>
<dbReference type="Gene3D" id="1.10.10.60">
    <property type="entry name" value="Homeodomain-like"/>
    <property type="match status" value="1"/>
</dbReference>
<dbReference type="AlphaFoldDB" id="A0A371RHK8"/>
<dbReference type="InterPro" id="IPR036271">
    <property type="entry name" value="Tet_transcr_reg_TetR-rel_C_sf"/>
</dbReference>
<dbReference type="GO" id="GO:0000976">
    <property type="term" value="F:transcription cis-regulatory region binding"/>
    <property type="evidence" value="ECO:0007669"/>
    <property type="project" value="TreeGrafter"/>
</dbReference>
<evidence type="ECO:0000256" key="3">
    <source>
        <dbReference type="SAM" id="MobiDB-lite"/>
    </source>
</evidence>
<evidence type="ECO:0000256" key="2">
    <source>
        <dbReference type="PROSITE-ProRule" id="PRU00335"/>
    </source>
</evidence>
<dbReference type="InterPro" id="IPR009057">
    <property type="entry name" value="Homeodomain-like_sf"/>
</dbReference>
<organism evidence="5 6">
    <name type="scientific">Parvularcula marina</name>
    <dbReference type="NCBI Taxonomy" id="2292771"/>
    <lineage>
        <taxon>Bacteria</taxon>
        <taxon>Pseudomonadati</taxon>
        <taxon>Pseudomonadota</taxon>
        <taxon>Alphaproteobacteria</taxon>
        <taxon>Parvularculales</taxon>
        <taxon>Parvularculaceae</taxon>
        <taxon>Parvularcula</taxon>
    </lineage>
</organism>
<dbReference type="RefSeq" id="WP_116391546.1">
    <property type="nucleotide sequence ID" value="NZ_JBETIA010000016.1"/>
</dbReference>
<keyword evidence="1 2" id="KW-0238">DNA-binding</keyword>
<dbReference type="EMBL" id="QUQO01000001">
    <property type="protein sequence ID" value="RFB04915.1"/>
    <property type="molecule type" value="Genomic_DNA"/>
</dbReference>
<dbReference type="SUPFAM" id="SSF46689">
    <property type="entry name" value="Homeodomain-like"/>
    <property type="match status" value="1"/>
</dbReference>
<sequence>MQKALRKQSPKVDNALDIQERPRLSARGEATRQKLLEGAEKAFREKGYHGARVADIAGNAGVAIGNFYRHFENKNVIFLEILKPFFRGLLEVTGRQDGDESVLTQAQLAERNVRYITYYTEHQRLFIAAYEAAASPQSDHFFPTWIELRDRFFARTKGWLRSLIKNGILPESTDVEFIGEALGNMNEHYVYIRIVQLERMPDQQEIELMANSLAKLWWRALFLESDAEK</sequence>
<dbReference type="InterPro" id="IPR001647">
    <property type="entry name" value="HTH_TetR"/>
</dbReference>
<dbReference type="GO" id="GO:0003700">
    <property type="term" value="F:DNA-binding transcription factor activity"/>
    <property type="evidence" value="ECO:0007669"/>
    <property type="project" value="TreeGrafter"/>
</dbReference>
<name>A0A371RHK8_9PROT</name>
<dbReference type="Gene3D" id="1.10.357.10">
    <property type="entry name" value="Tetracycline Repressor, domain 2"/>
    <property type="match status" value="1"/>
</dbReference>
<feature type="region of interest" description="Disordered" evidence="3">
    <location>
        <begin position="1"/>
        <end position="23"/>
    </location>
</feature>
<dbReference type="Pfam" id="PF00440">
    <property type="entry name" value="TetR_N"/>
    <property type="match status" value="1"/>
</dbReference>
<dbReference type="PRINTS" id="PR00455">
    <property type="entry name" value="HTHTETR"/>
</dbReference>